<dbReference type="GO" id="GO:0015031">
    <property type="term" value="P:protein transport"/>
    <property type="evidence" value="ECO:0007669"/>
    <property type="project" value="UniProtKB-KW"/>
</dbReference>
<dbReference type="PIRSF" id="PIRSF028865">
    <property type="entry name" value="Membrin-2"/>
    <property type="match status" value="1"/>
</dbReference>
<evidence type="ECO:0000256" key="9">
    <source>
        <dbReference type="SAM" id="MobiDB-lite"/>
    </source>
</evidence>
<evidence type="ECO:0000256" key="4">
    <source>
        <dbReference type="ARBA" id="ARBA00022927"/>
    </source>
</evidence>
<feature type="compositionally biased region" description="Gly residues" evidence="9">
    <location>
        <begin position="125"/>
        <end position="139"/>
    </location>
</feature>
<evidence type="ECO:0000313" key="11">
    <source>
        <dbReference type="EMBL" id="QDZ25354.1"/>
    </source>
</evidence>
<dbReference type="GO" id="GO:0031201">
    <property type="term" value="C:SNARE complex"/>
    <property type="evidence" value="ECO:0007669"/>
    <property type="project" value="TreeGrafter"/>
</dbReference>
<dbReference type="GO" id="GO:0006906">
    <property type="term" value="P:vesicle fusion"/>
    <property type="evidence" value="ECO:0007669"/>
    <property type="project" value="TreeGrafter"/>
</dbReference>
<evidence type="ECO:0000256" key="7">
    <source>
        <dbReference type="ARBA" id="ARBA00023136"/>
    </source>
</evidence>
<comment type="function">
    <text evidence="8">Involved in transport of proteins from the cis/medial-Golgi to the trans-Golgi network.</text>
</comment>
<accession>A0A5B8N0Q4</accession>
<dbReference type="EMBL" id="CP031050">
    <property type="protein sequence ID" value="QDZ25354.1"/>
    <property type="molecule type" value="Genomic_DNA"/>
</dbReference>
<dbReference type="SUPFAM" id="SSF58038">
    <property type="entry name" value="SNARE fusion complex"/>
    <property type="match status" value="1"/>
</dbReference>
<dbReference type="GO" id="GO:0000149">
    <property type="term" value="F:SNARE binding"/>
    <property type="evidence" value="ECO:0007669"/>
    <property type="project" value="TreeGrafter"/>
</dbReference>
<dbReference type="Proteomes" id="UP000316726">
    <property type="component" value="Chromosome 17"/>
</dbReference>
<comment type="subcellular location">
    <subcellularLocation>
        <location evidence="1">Golgi apparatus membrane</location>
        <topology evidence="1">Single-pass type IV membrane protein</topology>
    </subcellularLocation>
</comment>
<keyword evidence="4 8" id="KW-0653">Protein transport</keyword>
<reference evidence="11 12" key="1">
    <citation type="submission" date="2018-07" db="EMBL/GenBank/DDBJ databases">
        <title>The complete nuclear genome of the prasinophyte Chloropicon primus (CCMP1205).</title>
        <authorList>
            <person name="Pombert J.-F."/>
            <person name="Otis C."/>
            <person name="Turmel M."/>
            <person name="Lemieux C."/>
        </authorList>
    </citation>
    <scope>NUCLEOTIDE SEQUENCE [LARGE SCALE GENOMIC DNA]</scope>
    <source>
        <strain evidence="11 12">CCMP1205</strain>
    </source>
</reference>
<dbReference type="GO" id="GO:0031902">
    <property type="term" value="C:late endosome membrane"/>
    <property type="evidence" value="ECO:0007669"/>
    <property type="project" value="TreeGrafter"/>
</dbReference>
<keyword evidence="3 10" id="KW-0812">Transmembrane</keyword>
<feature type="region of interest" description="Disordered" evidence="9">
    <location>
        <begin position="122"/>
        <end position="142"/>
    </location>
</feature>
<keyword evidence="5 10" id="KW-1133">Transmembrane helix</keyword>
<dbReference type="GO" id="GO:0000139">
    <property type="term" value="C:Golgi membrane"/>
    <property type="evidence" value="ECO:0007669"/>
    <property type="project" value="UniProtKB-SubCell"/>
</dbReference>
<evidence type="ECO:0000256" key="6">
    <source>
        <dbReference type="ARBA" id="ARBA00023034"/>
    </source>
</evidence>
<dbReference type="InterPro" id="IPR027027">
    <property type="entry name" value="GOSR2/Membrin/Bos1"/>
</dbReference>
<dbReference type="STRING" id="1764295.A0A5B8N0Q4"/>
<feature type="transmembrane region" description="Helical" evidence="10">
    <location>
        <begin position="209"/>
        <end position="229"/>
    </location>
</feature>
<comment type="similarity">
    <text evidence="8">Belongs to the GOSR2 family.</text>
</comment>
<dbReference type="GO" id="GO:0005484">
    <property type="term" value="F:SNAP receptor activity"/>
    <property type="evidence" value="ECO:0007669"/>
    <property type="project" value="InterPro"/>
</dbReference>
<evidence type="ECO:0000256" key="10">
    <source>
        <dbReference type="SAM" id="Phobius"/>
    </source>
</evidence>
<gene>
    <name evidence="11" type="ORF">A3770_17p78720</name>
</gene>
<dbReference type="GO" id="GO:0005789">
    <property type="term" value="C:endoplasmic reticulum membrane"/>
    <property type="evidence" value="ECO:0007669"/>
    <property type="project" value="TreeGrafter"/>
</dbReference>
<dbReference type="Pfam" id="PF12352">
    <property type="entry name" value="V-SNARE_C"/>
    <property type="match status" value="1"/>
</dbReference>
<protein>
    <recommendedName>
        <fullName evidence="8">Membrin</fullName>
    </recommendedName>
</protein>
<dbReference type="OrthoDB" id="158360at2759"/>
<organism evidence="11 12">
    <name type="scientific">Chloropicon primus</name>
    <dbReference type="NCBI Taxonomy" id="1764295"/>
    <lineage>
        <taxon>Eukaryota</taxon>
        <taxon>Viridiplantae</taxon>
        <taxon>Chlorophyta</taxon>
        <taxon>Chloropicophyceae</taxon>
        <taxon>Chloropicales</taxon>
        <taxon>Chloropicaceae</taxon>
        <taxon>Chloropicon</taxon>
    </lineage>
</organism>
<keyword evidence="7 8" id="KW-0472">Membrane</keyword>
<dbReference type="AlphaFoldDB" id="A0A5B8N0Q4"/>
<evidence type="ECO:0000256" key="8">
    <source>
        <dbReference type="PIRNR" id="PIRNR028865"/>
    </source>
</evidence>
<evidence type="ECO:0000256" key="5">
    <source>
        <dbReference type="ARBA" id="ARBA00022989"/>
    </source>
</evidence>
<keyword evidence="12" id="KW-1185">Reference proteome</keyword>
<name>A0A5B8N0Q4_9CHLO</name>
<dbReference type="PANTHER" id="PTHR21230">
    <property type="entry name" value="VESICLE TRANSPORT V-SNARE PROTEIN VTI1-RELATED"/>
    <property type="match status" value="1"/>
</dbReference>
<proteinExistence type="inferred from homology"/>
<sequence length="231" mass="25911">MGDATGLAKEHTKLKKQLLATHHALERLETTEASAHTPAEIERIAQDVGQKLSTLQMLLSSLRGAWNAQSGSVDLSKQTVWKQRLDQSEQEYLNLNSSYEGYLGRHRSREMQKLERQELLQRRGANGGAGRGGMGGGGNSEAQMMRSVAQSNQVIEDIFGQGSAILAGMASQRDRLKRAQRKMLDVLNTLGVSENLLRRAERRMKMDKWIVYGGMVAFTFVLYFTWRLLKS</sequence>
<evidence type="ECO:0000256" key="2">
    <source>
        <dbReference type="ARBA" id="ARBA00022448"/>
    </source>
</evidence>
<dbReference type="PANTHER" id="PTHR21230:SF1">
    <property type="entry name" value="GOLGI SNAP RECEPTOR COMPLEX MEMBER 2"/>
    <property type="match status" value="1"/>
</dbReference>
<keyword evidence="6" id="KW-0333">Golgi apparatus</keyword>
<evidence type="ECO:0000256" key="1">
    <source>
        <dbReference type="ARBA" id="ARBA00004409"/>
    </source>
</evidence>
<evidence type="ECO:0000256" key="3">
    <source>
        <dbReference type="ARBA" id="ARBA00022692"/>
    </source>
</evidence>
<dbReference type="GO" id="GO:0012507">
    <property type="term" value="C:ER to Golgi transport vesicle membrane"/>
    <property type="evidence" value="ECO:0007669"/>
    <property type="project" value="TreeGrafter"/>
</dbReference>
<evidence type="ECO:0000313" key="12">
    <source>
        <dbReference type="Proteomes" id="UP000316726"/>
    </source>
</evidence>
<keyword evidence="2 8" id="KW-0813">Transport</keyword>